<dbReference type="AlphaFoldDB" id="A0A1I6JRT7"/>
<gene>
    <name evidence="1" type="ORF">SAMN05192580_0744</name>
</gene>
<dbReference type="PROSITE" id="PS51318">
    <property type="entry name" value="TAT"/>
    <property type="match status" value="1"/>
</dbReference>
<dbReference type="Gene3D" id="2.160.20.10">
    <property type="entry name" value="Single-stranded right-handed beta-helix, Pectin lyase-like"/>
    <property type="match status" value="1"/>
</dbReference>
<accession>A0A1I6JRT7</accession>
<keyword evidence="2" id="KW-1185">Reference proteome</keyword>
<name>A0A1I6JRT7_9SPHN</name>
<sequence>MVELPRRAVLGAAAMTSLGAVGSSAPGTATSQPVPQAGTLSLPTLEQLRRLTLPPVGALIYLSEAGREGWFRAASGPPPVSDPLEGLFVPTSGGHYVRLWDGVHGRPEWFGAIPNNGAVDCAPAIEACYALCPVTQLSQADYFNKRTLRLAQSWRTVQGVQGEAAEQGQGTRIVLSQQAPGVQRDDIVLIGTFEQPSHDHSRYPREIHIRNVTLIRDGDPAPHPSGDLRRSPAGLRIAHVERVTARDVISRESCLGFYIGGIVYSKLDDCLSIRTRSSATRANDIYAGFFLDGRISFGFAGGNASLYMNRCLAVGQGSGGKGSAGLIAQGAFVDSFIDQFESAGIASGMIFDAAGFRNPGQTVDLHIRNAILDGCSGTGISIDLDMTSGASIEILDLYIYAAGAGGDRGVAIFDGAGLVTMTGGQIHGDFRNGSVWLSRTRGVRLQGTKLHQASKPVVVTEASGLVLEPQINNVGKTSPEFAITCGALVRSIVRPVVIGAGGPSFRGGISLGPGSRHCHVDPTAVDPDSFGPPNPANKVWFNGTDARRSPTFASAGNVLSGVTD</sequence>
<dbReference type="InterPro" id="IPR006311">
    <property type="entry name" value="TAT_signal"/>
</dbReference>
<dbReference type="InterPro" id="IPR012334">
    <property type="entry name" value="Pectin_lyas_fold"/>
</dbReference>
<dbReference type="EMBL" id="FOZG01000001">
    <property type="protein sequence ID" value="SFR81689.1"/>
    <property type="molecule type" value="Genomic_DNA"/>
</dbReference>
<dbReference type="STRING" id="1166337.SAMN05192580_0744"/>
<proteinExistence type="predicted"/>
<organism evidence="1 2">
    <name type="scientific">Sphingomonas jatrophae</name>
    <dbReference type="NCBI Taxonomy" id="1166337"/>
    <lineage>
        <taxon>Bacteria</taxon>
        <taxon>Pseudomonadati</taxon>
        <taxon>Pseudomonadota</taxon>
        <taxon>Alphaproteobacteria</taxon>
        <taxon>Sphingomonadales</taxon>
        <taxon>Sphingomonadaceae</taxon>
        <taxon>Sphingomonas</taxon>
    </lineage>
</organism>
<dbReference type="OrthoDB" id="7542946at2"/>
<protein>
    <recommendedName>
        <fullName evidence="3">Right handed beta helix region</fullName>
    </recommendedName>
</protein>
<evidence type="ECO:0000313" key="1">
    <source>
        <dbReference type="EMBL" id="SFR81689.1"/>
    </source>
</evidence>
<evidence type="ECO:0000313" key="2">
    <source>
        <dbReference type="Proteomes" id="UP000198824"/>
    </source>
</evidence>
<reference evidence="1 2" key="1">
    <citation type="submission" date="2016-10" db="EMBL/GenBank/DDBJ databases">
        <authorList>
            <person name="de Groot N.N."/>
        </authorList>
    </citation>
    <scope>NUCLEOTIDE SEQUENCE [LARGE SCALE GENOMIC DNA]</scope>
    <source>
        <strain evidence="1 2">S5-249</strain>
    </source>
</reference>
<dbReference type="RefSeq" id="WP_131819174.1">
    <property type="nucleotide sequence ID" value="NZ_FOZG01000001.1"/>
</dbReference>
<dbReference type="Proteomes" id="UP000198824">
    <property type="component" value="Unassembled WGS sequence"/>
</dbReference>
<evidence type="ECO:0008006" key="3">
    <source>
        <dbReference type="Google" id="ProtNLM"/>
    </source>
</evidence>